<organism evidence="3">
    <name type="scientific">Propionibacterium freudenreichii subsp. freudenreichii</name>
    <dbReference type="NCBI Taxonomy" id="66712"/>
    <lineage>
        <taxon>Bacteria</taxon>
        <taxon>Bacillati</taxon>
        <taxon>Actinomycetota</taxon>
        <taxon>Actinomycetes</taxon>
        <taxon>Propionibacteriales</taxon>
        <taxon>Propionibacteriaceae</taxon>
        <taxon>Propionibacterium</taxon>
    </lineage>
</organism>
<dbReference type="EMBL" id="LM676409">
    <property type="protein sequence ID" value="CEP26397.1"/>
    <property type="molecule type" value="Genomic_DNA"/>
</dbReference>
<dbReference type="Gene3D" id="1.10.10.10">
    <property type="entry name" value="Winged helix-like DNA-binding domain superfamily/Winged helix DNA-binding domain"/>
    <property type="match status" value="1"/>
</dbReference>
<dbReference type="SUPFAM" id="SSF46785">
    <property type="entry name" value="Winged helix' DNA-binding domain"/>
    <property type="match status" value="1"/>
</dbReference>
<name>A0A0B7NZE3_PROFF</name>
<accession>A0A0B7NZE3</accession>
<feature type="compositionally biased region" description="Basic residues" evidence="1">
    <location>
        <begin position="121"/>
        <end position="132"/>
    </location>
</feature>
<dbReference type="InterPro" id="IPR036388">
    <property type="entry name" value="WH-like_DNA-bd_sf"/>
</dbReference>
<evidence type="ECO:0000313" key="3">
    <source>
        <dbReference type="EMBL" id="CEP26397.1"/>
    </source>
</evidence>
<feature type="compositionally biased region" description="Gly residues" evidence="1">
    <location>
        <begin position="86"/>
        <end position="119"/>
    </location>
</feature>
<dbReference type="AlphaFoldDB" id="A0A0B7NZE3"/>
<protein>
    <submittedName>
        <fullName evidence="3">Transcriptional regulator PadR family</fullName>
    </submittedName>
</protein>
<feature type="compositionally biased region" description="Gly residues" evidence="1">
    <location>
        <begin position="43"/>
        <end position="57"/>
    </location>
</feature>
<proteinExistence type="predicted"/>
<feature type="region of interest" description="Disordered" evidence="1">
    <location>
        <begin position="9"/>
        <end position="134"/>
    </location>
</feature>
<feature type="compositionally biased region" description="Basic and acidic residues" evidence="1">
    <location>
        <begin position="29"/>
        <end position="42"/>
    </location>
</feature>
<dbReference type="InterPro" id="IPR005149">
    <property type="entry name" value="Tscrpt_reg_PadR_N"/>
</dbReference>
<feature type="domain" description="Transcription regulator PadR N-terminal" evidence="2">
    <location>
        <begin position="141"/>
        <end position="212"/>
    </location>
</feature>
<dbReference type="PANTHER" id="PTHR43252">
    <property type="entry name" value="TRANSCRIPTIONAL REGULATOR YQJI"/>
    <property type="match status" value="1"/>
</dbReference>
<dbReference type="InterPro" id="IPR036390">
    <property type="entry name" value="WH_DNA-bd_sf"/>
</dbReference>
<evidence type="ECO:0000256" key="1">
    <source>
        <dbReference type="SAM" id="MobiDB-lite"/>
    </source>
</evidence>
<reference evidence="3" key="1">
    <citation type="submission" date="2014-08" db="EMBL/GenBank/DDBJ databases">
        <authorList>
            <person name="Falentin Helene"/>
        </authorList>
    </citation>
    <scope>NUCLEOTIDE SEQUENCE</scope>
</reference>
<sequence length="293" mass="30864">MRYYFMIQEDPRSGGPGPRGHHGHGGCGGRRDFDGPRGRDFGPRGGGFEGPRGGGDFEGPRDGFGRRGGRPGFGGRGEGDSRGRGEAGGFGGDGFGGPEFGPGFGPGPRGPRGGMGFGPRGPHHGHHGRGKGRRGDVRAAVLNLLNEQSMTGYQLMGAIEEKSQGLWKPGPGSIYPALQLLADEGLITLTGADEAGKKPYAITDEGKKYLAEHPEQTKAPWDRVTRDLQGVLSLRPELEQLAAAVRQAATVAAEGQQAKVKDVLTRARKEVYRILASDEDDAGTNTPDGDSNN</sequence>
<evidence type="ECO:0000259" key="2">
    <source>
        <dbReference type="Pfam" id="PF03551"/>
    </source>
</evidence>
<dbReference type="PANTHER" id="PTHR43252:SF2">
    <property type="entry name" value="TRANSCRIPTION REGULATOR, PADR-LIKE FAMILY"/>
    <property type="match status" value="1"/>
</dbReference>
<dbReference type="Pfam" id="PF03551">
    <property type="entry name" value="PadR"/>
    <property type="match status" value="1"/>
</dbReference>
<gene>
    <name evidence="3" type="ORF">PFCIRM138_07310</name>
</gene>